<evidence type="ECO:0000313" key="1">
    <source>
        <dbReference type="EMBL" id="KAL3965091.1"/>
    </source>
</evidence>
<gene>
    <name evidence="1" type="ORF">ACCO45_002095</name>
</gene>
<comment type="caution">
    <text evidence="1">The sequence shown here is derived from an EMBL/GenBank/DDBJ whole genome shotgun (WGS) entry which is preliminary data.</text>
</comment>
<organism evidence="1 2">
    <name type="scientific">Purpureocillium lilacinum</name>
    <name type="common">Paecilomyces lilacinus</name>
    <dbReference type="NCBI Taxonomy" id="33203"/>
    <lineage>
        <taxon>Eukaryota</taxon>
        <taxon>Fungi</taxon>
        <taxon>Dikarya</taxon>
        <taxon>Ascomycota</taxon>
        <taxon>Pezizomycotina</taxon>
        <taxon>Sordariomycetes</taxon>
        <taxon>Hypocreomycetidae</taxon>
        <taxon>Hypocreales</taxon>
        <taxon>Ophiocordycipitaceae</taxon>
        <taxon>Purpureocillium</taxon>
    </lineage>
</organism>
<keyword evidence="2" id="KW-1185">Reference proteome</keyword>
<dbReference type="Proteomes" id="UP001638806">
    <property type="component" value="Unassembled WGS sequence"/>
</dbReference>
<name>A0ACC4E9E1_PURLI</name>
<proteinExistence type="predicted"/>
<sequence>MLAQVAFCVAVRAARSMNWLHTTDALQGNRPKPTPTNQKSGVVQSGEMALTRGDPIPRRHHPERRGLAECAHEPRVRRGGAPERMERSVLRRWLERIEGQSDGIIVCPLLHVCQRGRLVSSRGDAAHSQTTRRWQVGRSVAASAAGSGEAALLRP</sequence>
<accession>A0ACC4E9E1</accession>
<dbReference type="EMBL" id="JBGNUJ010000002">
    <property type="protein sequence ID" value="KAL3965091.1"/>
    <property type="molecule type" value="Genomic_DNA"/>
</dbReference>
<protein>
    <submittedName>
        <fullName evidence="1">Uncharacterized protein</fullName>
    </submittedName>
</protein>
<evidence type="ECO:0000313" key="2">
    <source>
        <dbReference type="Proteomes" id="UP001638806"/>
    </source>
</evidence>
<reference evidence="1" key="1">
    <citation type="submission" date="2024-12" db="EMBL/GenBank/DDBJ databases">
        <title>Comparative genomics and development of molecular markers within Purpureocillium lilacinum and among Purpureocillium species.</title>
        <authorList>
            <person name="Yeh Z.-Y."/>
            <person name="Ni N.-T."/>
            <person name="Lo P.-H."/>
            <person name="Mushyakhwo K."/>
            <person name="Lin C.-F."/>
            <person name="Nai Y.-S."/>
        </authorList>
    </citation>
    <scope>NUCLEOTIDE SEQUENCE</scope>
    <source>
        <strain evidence="1">NCHU-NPUST-175</strain>
    </source>
</reference>